<dbReference type="InterPro" id="IPR003137">
    <property type="entry name" value="PA_domain"/>
</dbReference>
<dbReference type="InterPro" id="IPR046450">
    <property type="entry name" value="PA_dom_sf"/>
</dbReference>
<proteinExistence type="predicted"/>
<feature type="domain" description="Peptidase M28" evidence="2">
    <location>
        <begin position="321"/>
        <end position="532"/>
    </location>
</feature>
<dbReference type="EC" id="3.4.17.21" evidence="3"/>
<dbReference type="GO" id="GO:0004181">
    <property type="term" value="F:metallocarboxypeptidase activity"/>
    <property type="evidence" value="ECO:0007669"/>
    <property type="project" value="UniProtKB-EC"/>
</dbReference>
<gene>
    <name evidence="3" type="ORF">HME7025_02138</name>
</gene>
<dbReference type="Gene3D" id="3.40.630.10">
    <property type="entry name" value="Zn peptidases"/>
    <property type="match status" value="2"/>
</dbReference>
<dbReference type="AlphaFoldDB" id="A0A2S2DXA3"/>
<keyword evidence="4" id="KW-1185">Reference proteome</keyword>
<dbReference type="Proteomes" id="UP000245468">
    <property type="component" value="Chromosome"/>
</dbReference>
<dbReference type="GO" id="GO:0006508">
    <property type="term" value="P:proteolysis"/>
    <property type="evidence" value="ECO:0007669"/>
    <property type="project" value="InterPro"/>
</dbReference>
<accession>A0A2S2DXA3</accession>
<dbReference type="KEGG" id="psez:HME7025_02138"/>
<dbReference type="Gene3D" id="3.50.30.30">
    <property type="match status" value="1"/>
</dbReference>
<sequence length="551" mass="61105">MGFIFQFLSCELKFFLNKMKKTYYSVLALFLVAKLIPLSLVAQSNPVPYAYTIKAEDLKKHLTFIASDSLKGRNTGSAEQKVAANYIANHFKAVGLAPVQGSYFQKVDLVNRSWTNVAAQIKGKSYGYLSDFMAYALAPVAAGTKAPTVFAGYGVQQGAFTDFDKLKAKGAMVVVIDGEAKDQAGNYVLSGSKDPSAFGKATGWREKMKLAKAAGATGLIVITDKDEKSFSAQLNQRQVMMKRFGNERMVLKDETQNKDAEFPVILISSAMAAQLLGTDVAAIEAFKTKVSTEKKSVASKFKAGIIELKIENTESPVDTYNVVGFLEGTDKKSEVVVITAHYDHIGVSADGRINNGANDDGSGTVTVMELAQAFGKAAAEGHRPRRSILFMTVTGEEKGLLGSEYYSNHPLFPLENTVCDLNIDMVGRYDDEHIGKPDYIYEIGSDKLSSQLRAVLEEQNKKHIGLELDYKYNDPNDPNRFYYRSDHYNFAKHKIPVAFFFNGVHEDYHQPGDDVEKIEFDQIQKVGRLVFYMAWEISNREQRLPVDSNKP</sequence>
<organism evidence="3 4">
    <name type="scientific">Aquirufa nivalisilvae</name>
    <dbReference type="NCBI Taxonomy" id="2516557"/>
    <lineage>
        <taxon>Bacteria</taxon>
        <taxon>Pseudomonadati</taxon>
        <taxon>Bacteroidota</taxon>
        <taxon>Cytophagia</taxon>
        <taxon>Cytophagales</taxon>
        <taxon>Flectobacillaceae</taxon>
        <taxon>Aquirufa</taxon>
    </lineage>
</organism>
<dbReference type="InterPro" id="IPR045175">
    <property type="entry name" value="M28_fam"/>
</dbReference>
<evidence type="ECO:0000313" key="4">
    <source>
        <dbReference type="Proteomes" id="UP000245468"/>
    </source>
</evidence>
<protein>
    <submittedName>
        <fullName evidence="3">Glutamate carboxypeptidase II</fullName>
        <ecNumber evidence="3">3.4.17.21</ecNumber>
    </submittedName>
</protein>
<evidence type="ECO:0000259" key="2">
    <source>
        <dbReference type="Pfam" id="PF04389"/>
    </source>
</evidence>
<dbReference type="SUPFAM" id="SSF52025">
    <property type="entry name" value="PA domain"/>
    <property type="match status" value="1"/>
</dbReference>
<feature type="domain" description="PA" evidence="1">
    <location>
        <begin position="163"/>
        <end position="275"/>
    </location>
</feature>
<name>A0A2S2DXA3_9BACT</name>
<evidence type="ECO:0000259" key="1">
    <source>
        <dbReference type="Pfam" id="PF02225"/>
    </source>
</evidence>
<dbReference type="EMBL" id="CP029346">
    <property type="protein sequence ID" value="AWL09986.1"/>
    <property type="molecule type" value="Genomic_DNA"/>
</dbReference>
<dbReference type="InterPro" id="IPR007484">
    <property type="entry name" value="Peptidase_M28"/>
</dbReference>
<dbReference type="PANTHER" id="PTHR12147">
    <property type="entry name" value="METALLOPEPTIDASE M28 FAMILY MEMBER"/>
    <property type="match status" value="1"/>
</dbReference>
<keyword evidence="3" id="KW-0378">Hydrolase</keyword>
<keyword evidence="3" id="KW-0121">Carboxypeptidase</keyword>
<dbReference type="SUPFAM" id="SSF53187">
    <property type="entry name" value="Zn-dependent exopeptidases"/>
    <property type="match status" value="1"/>
</dbReference>
<dbReference type="Pfam" id="PF02225">
    <property type="entry name" value="PA"/>
    <property type="match status" value="1"/>
</dbReference>
<dbReference type="PANTHER" id="PTHR12147:SF26">
    <property type="entry name" value="PEPTIDASE M28 DOMAIN-CONTAINING PROTEIN"/>
    <property type="match status" value="1"/>
</dbReference>
<keyword evidence="3" id="KW-0645">Protease</keyword>
<dbReference type="Pfam" id="PF04389">
    <property type="entry name" value="Peptidase_M28"/>
    <property type="match status" value="1"/>
</dbReference>
<evidence type="ECO:0000313" key="3">
    <source>
        <dbReference type="EMBL" id="AWL09986.1"/>
    </source>
</evidence>
<reference evidence="4" key="1">
    <citation type="submission" date="2018-05" db="EMBL/GenBank/DDBJ databases">
        <title>Pseudarcicella sp. HME7025 Genome sequencing and assembly.</title>
        <authorList>
            <person name="Kim H."/>
            <person name="Kang H."/>
            <person name="Joh K."/>
        </authorList>
    </citation>
    <scope>NUCLEOTIDE SEQUENCE [LARGE SCALE GENOMIC DNA]</scope>
    <source>
        <strain evidence="4">HME7025</strain>
    </source>
</reference>